<dbReference type="PROSITE" id="PS51257">
    <property type="entry name" value="PROKAR_LIPOPROTEIN"/>
    <property type="match status" value="1"/>
</dbReference>
<evidence type="ECO:0000259" key="1">
    <source>
        <dbReference type="Pfam" id="PF13590"/>
    </source>
</evidence>
<sequence length="171" mass="19842">MKYLFTSLFSLFFVACSTLSISTDYDTKYNFNNFHSFAVVHKIREGENTLTTERIKNALIKTLKAKNFNEVSAKTADLVFLYHTNVQNKTDIYTDYQMVGYRRYGGMVVSTPRTYSYNEGKLIIDAYNPKTNKIVFRAVAIDELPEKKTPKERENYINKVIAKTLKDFPPQ</sequence>
<organism evidence="2">
    <name type="scientific">hydrothermal vent metagenome</name>
    <dbReference type="NCBI Taxonomy" id="652676"/>
    <lineage>
        <taxon>unclassified sequences</taxon>
        <taxon>metagenomes</taxon>
        <taxon>ecological metagenomes</taxon>
    </lineage>
</organism>
<proteinExistence type="predicted"/>
<evidence type="ECO:0000313" key="2">
    <source>
        <dbReference type="EMBL" id="SFV56213.1"/>
    </source>
</evidence>
<accession>A0A1W1BRS2</accession>
<dbReference type="Pfam" id="PF13590">
    <property type="entry name" value="DUF4136"/>
    <property type="match status" value="1"/>
</dbReference>
<dbReference type="Gene3D" id="3.30.160.670">
    <property type="match status" value="1"/>
</dbReference>
<dbReference type="InterPro" id="IPR025411">
    <property type="entry name" value="DUF4136"/>
</dbReference>
<dbReference type="EMBL" id="FPHK01000020">
    <property type="protein sequence ID" value="SFV56213.1"/>
    <property type="molecule type" value="Genomic_DNA"/>
</dbReference>
<feature type="domain" description="DUF4136" evidence="1">
    <location>
        <begin position="22"/>
        <end position="170"/>
    </location>
</feature>
<dbReference type="AlphaFoldDB" id="A0A1W1BRS2"/>
<gene>
    <name evidence="2" type="ORF">MNB_SM-6-132</name>
</gene>
<protein>
    <submittedName>
        <fullName evidence="2">Lipoprotein, putative</fullName>
    </submittedName>
</protein>
<name>A0A1W1BRS2_9ZZZZ</name>
<keyword evidence="2" id="KW-0449">Lipoprotein</keyword>
<reference evidence="2" key="1">
    <citation type="submission" date="2016-10" db="EMBL/GenBank/DDBJ databases">
        <authorList>
            <person name="de Groot N.N."/>
        </authorList>
    </citation>
    <scope>NUCLEOTIDE SEQUENCE</scope>
</reference>